<name>A0A975AKN7_9GAMM</name>
<dbReference type="InterPro" id="IPR029058">
    <property type="entry name" value="AB_hydrolase_fold"/>
</dbReference>
<sequence>MQFLPKFCAINLFFIWGLVFPAAALASEPDLVSKTSCFSNDRQTYDGFIAFSTVDVLTRMGKGDGFFAKLLFERKIKNRFSEERYQEVKQTYDCFNIRYLVDEVEVEGYYLARKDGNGDVKKPLLIFNRGGNGNFGSLSLFGFLETQSRFADAGYIVLASQYRQQDEFGGKDLNDVIKLVELGRRLPEVDPARVAMFGVSRGGHMTYMAARQQLNLKTIIVWAGMSDLTKTHEERPEMEAVYQYRIPNYQTNTQAELEKRSVMFWYQDLPDNMPVLLLHGDKDDRVNVAQSRRLADRLAQAGRPHELVIYRDGDHGLKPHREAAFNKILAWLKIYL</sequence>
<dbReference type="PANTHER" id="PTHR42776:SF27">
    <property type="entry name" value="DIPEPTIDYL PEPTIDASE FAMILY MEMBER 6"/>
    <property type="match status" value="1"/>
</dbReference>
<feature type="signal peptide" evidence="2">
    <location>
        <begin position="1"/>
        <end position="26"/>
    </location>
</feature>
<evidence type="ECO:0000256" key="1">
    <source>
        <dbReference type="ARBA" id="ARBA00022801"/>
    </source>
</evidence>
<proteinExistence type="predicted"/>
<feature type="chain" id="PRO_5037193218" evidence="2">
    <location>
        <begin position="27"/>
        <end position="336"/>
    </location>
</feature>
<dbReference type="GO" id="GO:0006508">
    <property type="term" value="P:proteolysis"/>
    <property type="evidence" value="ECO:0007669"/>
    <property type="project" value="InterPro"/>
</dbReference>
<organism evidence="4 5">
    <name type="scientific">Shewanella cyperi</name>
    <dbReference type="NCBI Taxonomy" id="2814292"/>
    <lineage>
        <taxon>Bacteria</taxon>
        <taxon>Pseudomonadati</taxon>
        <taxon>Pseudomonadota</taxon>
        <taxon>Gammaproteobacteria</taxon>
        <taxon>Alteromonadales</taxon>
        <taxon>Shewanellaceae</taxon>
        <taxon>Shewanella</taxon>
    </lineage>
</organism>
<evidence type="ECO:0000313" key="4">
    <source>
        <dbReference type="EMBL" id="QSX29926.1"/>
    </source>
</evidence>
<gene>
    <name evidence="4" type="ORF">JYB88_17375</name>
</gene>
<evidence type="ECO:0000259" key="3">
    <source>
        <dbReference type="Pfam" id="PF00326"/>
    </source>
</evidence>
<reference evidence="4 5" key="1">
    <citation type="submission" date="2021-03" db="EMBL/GenBank/DDBJ databases">
        <title>Novel species identification of genus Shewanella.</title>
        <authorList>
            <person name="Liu G."/>
            <person name="Zhang Q."/>
        </authorList>
    </citation>
    <scope>NUCLEOTIDE SEQUENCE [LARGE SCALE GENOMIC DNA]</scope>
    <source>
        <strain evidence="4 5">FJAT-53726</strain>
    </source>
</reference>
<feature type="domain" description="Peptidase S9 prolyl oligopeptidase catalytic" evidence="3">
    <location>
        <begin position="165"/>
        <end position="335"/>
    </location>
</feature>
<dbReference type="Pfam" id="PF00326">
    <property type="entry name" value="Peptidase_S9"/>
    <property type="match status" value="1"/>
</dbReference>
<keyword evidence="5" id="KW-1185">Reference proteome</keyword>
<dbReference type="SUPFAM" id="SSF53474">
    <property type="entry name" value="alpha/beta-Hydrolases"/>
    <property type="match status" value="1"/>
</dbReference>
<dbReference type="GO" id="GO:0004252">
    <property type="term" value="F:serine-type endopeptidase activity"/>
    <property type="evidence" value="ECO:0007669"/>
    <property type="project" value="TreeGrafter"/>
</dbReference>
<protein>
    <submittedName>
        <fullName evidence="4">S9 family peptidase</fullName>
    </submittedName>
</protein>
<dbReference type="RefSeq" id="WP_207324943.1">
    <property type="nucleotide sequence ID" value="NZ_CP071504.1"/>
</dbReference>
<dbReference type="PANTHER" id="PTHR42776">
    <property type="entry name" value="SERINE PEPTIDASE S9 FAMILY MEMBER"/>
    <property type="match status" value="1"/>
</dbReference>
<dbReference type="Proteomes" id="UP000663281">
    <property type="component" value="Chromosome"/>
</dbReference>
<evidence type="ECO:0000313" key="5">
    <source>
        <dbReference type="Proteomes" id="UP000663281"/>
    </source>
</evidence>
<accession>A0A975AKN7</accession>
<dbReference type="KEGG" id="scyp:JYB88_17375"/>
<dbReference type="Gene3D" id="3.40.50.1820">
    <property type="entry name" value="alpha/beta hydrolase"/>
    <property type="match status" value="1"/>
</dbReference>
<dbReference type="InterPro" id="IPR001375">
    <property type="entry name" value="Peptidase_S9_cat"/>
</dbReference>
<dbReference type="AlphaFoldDB" id="A0A975AKN7"/>
<keyword evidence="2" id="KW-0732">Signal</keyword>
<dbReference type="EMBL" id="CP071504">
    <property type="protein sequence ID" value="QSX29926.1"/>
    <property type="molecule type" value="Genomic_DNA"/>
</dbReference>
<evidence type="ECO:0000256" key="2">
    <source>
        <dbReference type="SAM" id="SignalP"/>
    </source>
</evidence>
<keyword evidence="1" id="KW-0378">Hydrolase</keyword>